<organism evidence="1 2">
    <name type="scientific">Heterobasidion irregulare (strain TC 32-1)</name>
    <dbReference type="NCBI Taxonomy" id="747525"/>
    <lineage>
        <taxon>Eukaryota</taxon>
        <taxon>Fungi</taxon>
        <taxon>Dikarya</taxon>
        <taxon>Basidiomycota</taxon>
        <taxon>Agaricomycotina</taxon>
        <taxon>Agaricomycetes</taxon>
        <taxon>Russulales</taxon>
        <taxon>Bondarzewiaceae</taxon>
        <taxon>Heterobasidion</taxon>
        <taxon>Heterobasidion annosum species complex</taxon>
    </lineage>
</organism>
<dbReference type="InParanoid" id="W4KI80"/>
<evidence type="ECO:0000313" key="2">
    <source>
        <dbReference type="Proteomes" id="UP000030671"/>
    </source>
</evidence>
<proteinExistence type="predicted"/>
<evidence type="ECO:0000313" key="1">
    <source>
        <dbReference type="EMBL" id="ETW85399.1"/>
    </source>
</evidence>
<dbReference type="Proteomes" id="UP000030671">
    <property type="component" value="Unassembled WGS sequence"/>
</dbReference>
<dbReference type="KEGG" id="hir:HETIRDRAFT_100932"/>
<dbReference type="EMBL" id="KI925455">
    <property type="protein sequence ID" value="ETW85399.1"/>
    <property type="molecule type" value="Genomic_DNA"/>
</dbReference>
<dbReference type="HOGENOM" id="CLU_2210390_0_0_1"/>
<gene>
    <name evidence="1" type="ORF">HETIRDRAFT_100932</name>
</gene>
<dbReference type="AlphaFoldDB" id="W4KI80"/>
<accession>W4KI80</accession>
<dbReference type="GeneID" id="20665720"/>
<protein>
    <submittedName>
        <fullName evidence="1">Uncharacterized protein</fullName>
    </submittedName>
</protein>
<dbReference type="RefSeq" id="XP_009542263.1">
    <property type="nucleotide sequence ID" value="XM_009543968.1"/>
</dbReference>
<name>W4KI80_HETIT</name>
<keyword evidence="2" id="KW-1185">Reference proteome</keyword>
<sequence>MTFWLNAAVDAYQLSSSSAGGLAKELYGRLACPVEVTMTDSRLNRSREVLVLVIDTGEDRGFDYRILVFTRPKVDREIKDHAWLSVHCQLILKDRIVNGRELTGVLQ</sequence>
<reference evidence="1 2" key="1">
    <citation type="journal article" date="2012" name="New Phytol.">
        <title>Insight into trade-off between wood decay and parasitism from the genome of a fungal forest pathogen.</title>
        <authorList>
            <person name="Olson A."/>
            <person name="Aerts A."/>
            <person name="Asiegbu F."/>
            <person name="Belbahri L."/>
            <person name="Bouzid O."/>
            <person name="Broberg A."/>
            <person name="Canback B."/>
            <person name="Coutinho P.M."/>
            <person name="Cullen D."/>
            <person name="Dalman K."/>
            <person name="Deflorio G."/>
            <person name="van Diepen L.T."/>
            <person name="Dunand C."/>
            <person name="Duplessis S."/>
            <person name="Durling M."/>
            <person name="Gonthier P."/>
            <person name="Grimwood J."/>
            <person name="Fossdal C.G."/>
            <person name="Hansson D."/>
            <person name="Henrissat B."/>
            <person name="Hietala A."/>
            <person name="Himmelstrand K."/>
            <person name="Hoffmeister D."/>
            <person name="Hogberg N."/>
            <person name="James T.Y."/>
            <person name="Karlsson M."/>
            <person name="Kohler A."/>
            <person name="Kues U."/>
            <person name="Lee Y.H."/>
            <person name="Lin Y.C."/>
            <person name="Lind M."/>
            <person name="Lindquist E."/>
            <person name="Lombard V."/>
            <person name="Lucas S."/>
            <person name="Lunden K."/>
            <person name="Morin E."/>
            <person name="Murat C."/>
            <person name="Park J."/>
            <person name="Raffaello T."/>
            <person name="Rouze P."/>
            <person name="Salamov A."/>
            <person name="Schmutz J."/>
            <person name="Solheim H."/>
            <person name="Stahlberg J."/>
            <person name="Velez H."/>
            <person name="de Vries R.P."/>
            <person name="Wiebenga A."/>
            <person name="Woodward S."/>
            <person name="Yakovlev I."/>
            <person name="Garbelotto M."/>
            <person name="Martin F."/>
            <person name="Grigoriev I.V."/>
            <person name="Stenlid J."/>
        </authorList>
    </citation>
    <scope>NUCLEOTIDE SEQUENCE [LARGE SCALE GENOMIC DNA]</scope>
    <source>
        <strain evidence="1 2">TC 32-1</strain>
    </source>
</reference>